<dbReference type="Pfam" id="PF02585">
    <property type="entry name" value="PIG-L"/>
    <property type="match status" value="1"/>
</dbReference>
<dbReference type="PANTHER" id="PTHR12993:SF29">
    <property type="entry name" value="BLR3841 PROTEIN"/>
    <property type="match status" value="1"/>
</dbReference>
<name>A0A5B2XSA9_9PSEU</name>
<reference evidence="2 3" key="2">
    <citation type="submission" date="2019-09" db="EMBL/GenBank/DDBJ databases">
        <authorList>
            <person name="Jin C."/>
        </authorList>
    </citation>
    <scope>NUCLEOTIDE SEQUENCE [LARGE SCALE GENOMIC DNA]</scope>
    <source>
        <strain evidence="2 3">AN110305</strain>
    </source>
</reference>
<comment type="caution">
    <text evidence="2">The sequence shown here is derived from an EMBL/GenBank/DDBJ whole genome shotgun (WGS) entry which is preliminary data.</text>
</comment>
<dbReference type="PANTHER" id="PTHR12993">
    <property type="entry name" value="N-ACETYLGLUCOSAMINYL-PHOSPHATIDYLINOSITOL DE-N-ACETYLASE-RELATED"/>
    <property type="match status" value="1"/>
</dbReference>
<dbReference type="GO" id="GO:0016811">
    <property type="term" value="F:hydrolase activity, acting on carbon-nitrogen (but not peptide) bonds, in linear amides"/>
    <property type="evidence" value="ECO:0007669"/>
    <property type="project" value="TreeGrafter"/>
</dbReference>
<dbReference type="AlphaFoldDB" id="A0A5B2XSA9"/>
<dbReference type="InterPro" id="IPR024078">
    <property type="entry name" value="LmbE-like_dom_sf"/>
</dbReference>
<sequence length="256" mass="27794">MHIFVSPHLDDAVLSCGATIAKLTAASDDVRVVTVFTGEPTTLSPLAKAMHRMWGLAGVRDRRNEDVQACSVVGADCEHLGFHEALYRVDPAGKPCYGRLRLLTGPVAAQDDAVLARIASTLTEVFERWPGAGIHGPAAVGDHVDHALTRQAVQLALQRPLRPGDHRLQLYEDLPYGCRATGTAGKPPGREVLSACSARYRDTKIAAVERYATQLDLLWPERDWARELSEHSARIGAGCGDYVERSWLVDHTGVGS</sequence>
<dbReference type="InterPro" id="IPR003737">
    <property type="entry name" value="GlcNAc_PI_deacetylase-related"/>
</dbReference>
<dbReference type="Gene3D" id="3.40.50.10320">
    <property type="entry name" value="LmbE-like"/>
    <property type="match status" value="1"/>
</dbReference>
<dbReference type="SUPFAM" id="SSF102588">
    <property type="entry name" value="LmbE-like"/>
    <property type="match status" value="1"/>
</dbReference>
<reference evidence="2 3" key="1">
    <citation type="submission" date="2019-09" db="EMBL/GenBank/DDBJ databases">
        <title>Goodfellowia gen. nov., a new genus of the Pseudonocardineae related to Actinoalloteichus, containing Goodfellowia coeruleoviolacea gen. nov., comb. nov. gen. nov., comb. nov.</title>
        <authorList>
            <person name="Labeda D."/>
        </authorList>
    </citation>
    <scope>NUCLEOTIDE SEQUENCE [LARGE SCALE GENOMIC DNA]</scope>
    <source>
        <strain evidence="2 3">AN110305</strain>
    </source>
</reference>
<dbReference type="Proteomes" id="UP000323454">
    <property type="component" value="Unassembled WGS sequence"/>
</dbReference>
<keyword evidence="1" id="KW-0862">Zinc</keyword>
<gene>
    <name evidence="2" type="ORF">F0L68_04500</name>
</gene>
<accession>A0A5B2XSA9</accession>
<dbReference type="EMBL" id="VUOB01000005">
    <property type="protein sequence ID" value="KAA2265822.1"/>
    <property type="molecule type" value="Genomic_DNA"/>
</dbReference>
<dbReference type="OrthoDB" id="116799at2"/>
<proteinExistence type="predicted"/>
<organism evidence="2 3">
    <name type="scientific">Solihabitans fulvus</name>
    <dbReference type="NCBI Taxonomy" id="1892852"/>
    <lineage>
        <taxon>Bacteria</taxon>
        <taxon>Bacillati</taxon>
        <taxon>Actinomycetota</taxon>
        <taxon>Actinomycetes</taxon>
        <taxon>Pseudonocardiales</taxon>
        <taxon>Pseudonocardiaceae</taxon>
        <taxon>Solihabitans</taxon>
    </lineage>
</organism>
<dbReference type="RefSeq" id="WP_149848107.1">
    <property type="nucleotide sequence ID" value="NZ_VUOB01000005.1"/>
</dbReference>
<evidence type="ECO:0000313" key="2">
    <source>
        <dbReference type="EMBL" id="KAA2265822.1"/>
    </source>
</evidence>
<evidence type="ECO:0000313" key="3">
    <source>
        <dbReference type="Proteomes" id="UP000323454"/>
    </source>
</evidence>
<evidence type="ECO:0000256" key="1">
    <source>
        <dbReference type="ARBA" id="ARBA00022833"/>
    </source>
</evidence>
<keyword evidence="3" id="KW-1185">Reference proteome</keyword>
<dbReference type="GO" id="GO:0016137">
    <property type="term" value="P:glycoside metabolic process"/>
    <property type="evidence" value="ECO:0007669"/>
    <property type="project" value="UniProtKB-ARBA"/>
</dbReference>
<protein>
    <submittedName>
        <fullName evidence="2">PIG-L family deacetylase</fullName>
    </submittedName>
</protein>